<dbReference type="SUPFAM" id="SSF53800">
    <property type="entry name" value="Chelatase"/>
    <property type="match status" value="1"/>
</dbReference>
<comment type="caution">
    <text evidence="3">The sequence shown here is derived from an EMBL/GenBank/DDBJ whole genome shotgun (WGS) entry which is preliminary data.</text>
</comment>
<name>A0A8J3YXD4_9ACTN</name>
<dbReference type="InterPro" id="IPR050963">
    <property type="entry name" value="Sirohydro_Cobaltochel/CbiX"/>
</dbReference>
<dbReference type="AlphaFoldDB" id="A0A8J3YXD4"/>
<gene>
    <name evidence="3" type="ORF">Vau01_009450</name>
</gene>
<evidence type="ECO:0000256" key="2">
    <source>
        <dbReference type="ARBA" id="ARBA00023239"/>
    </source>
</evidence>
<sequence>MTLVLVAHGSADPRAALQTRALARAVGGVAAFLDHAGPRPASVLRDLSLAGHRSAVVVPLLLTSAYHGRVDLPAALAGLELDVALADVLGPVDGVVPPELLDALALRLGSALRSSGSYDGLVLAAAGTRDADARETVSLSARALGERLGVPCTAAFATSDGMRPAEAVARLRAAGARRVAMSAYFLAPGKLYDLAAAGARGAGAVAVTRPLGASPDLARLVRRRAASARVLVPA</sequence>
<evidence type="ECO:0000313" key="3">
    <source>
        <dbReference type="EMBL" id="GIJ53429.1"/>
    </source>
</evidence>
<dbReference type="CDD" id="cd03416">
    <property type="entry name" value="CbiX_SirB_N"/>
    <property type="match status" value="1"/>
</dbReference>
<dbReference type="GO" id="GO:0016829">
    <property type="term" value="F:lyase activity"/>
    <property type="evidence" value="ECO:0007669"/>
    <property type="project" value="UniProtKB-KW"/>
</dbReference>
<organism evidence="3 4">
    <name type="scientific">Virgisporangium aurantiacum</name>
    <dbReference type="NCBI Taxonomy" id="175570"/>
    <lineage>
        <taxon>Bacteria</taxon>
        <taxon>Bacillati</taxon>
        <taxon>Actinomycetota</taxon>
        <taxon>Actinomycetes</taxon>
        <taxon>Micromonosporales</taxon>
        <taxon>Micromonosporaceae</taxon>
        <taxon>Virgisporangium</taxon>
    </lineage>
</organism>
<dbReference type="PANTHER" id="PTHR33542:SF5">
    <property type="entry name" value="FERROCHELATASE CHE1"/>
    <property type="match status" value="1"/>
</dbReference>
<accession>A0A8J3YXD4</accession>
<evidence type="ECO:0000256" key="1">
    <source>
        <dbReference type="ARBA" id="ARBA00022723"/>
    </source>
</evidence>
<dbReference type="Proteomes" id="UP000612585">
    <property type="component" value="Unassembled WGS sequence"/>
</dbReference>
<reference evidence="3" key="1">
    <citation type="submission" date="2021-01" db="EMBL/GenBank/DDBJ databases">
        <title>Whole genome shotgun sequence of Virgisporangium aurantiacum NBRC 16421.</title>
        <authorList>
            <person name="Komaki H."/>
            <person name="Tamura T."/>
        </authorList>
    </citation>
    <scope>NUCLEOTIDE SEQUENCE</scope>
    <source>
        <strain evidence="3">NBRC 16421</strain>
    </source>
</reference>
<dbReference type="Gene3D" id="3.40.50.1400">
    <property type="match status" value="2"/>
</dbReference>
<dbReference type="InterPro" id="IPR002762">
    <property type="entry name" value="CbiX-like"/>
</dbReference>
<dbReference type="EMBL" id="BOPG01000006">
    <property type="protein sequence ID" value="GIJ53429.1"/>
    <property type="molecule type" value="Genomic_DNA"/>
</dbReference>
<keyword evidence="1" id="KW-0479">Metal-binding</keyword>
<dbReference type="Pfam" id="PF01903">
    <property type="entry name" value="CbiX"/>
    <property type="match status" value="2"/>
</dbReference>
<evidence type="ECO:0000313" key="4">
    <source>
        <dbReference type="Proteomes" id="UP000612585"/>
    </source>
</evidence>
<proteinExistence type="predicted"/>
<keyword evidence="4" id="KW-1185">Reference proteome</keyword>
<dbReference type="GO" id="GO:0046872">
    <property type="term" value="F:metal ion binding"/>
    <property type="evidence" value="ECO:0007669"/>
    <property type="project" value="UniProtKB-KW"/>
</dbReference>
<keyword evidence="2" id="KW-0456">Lyase</keyword>
<protein>
    <submittedName>
        <fullName evidence="3">Cobalamin biosynthesis protein</fullName>
    </submittedName>
</protein>
<dbReference type="PANTHER" id="PTHR33542">
    <property type="entry name" value="SIROHYDROCHLORIN FERROCHELATASE, CHLOROPLASTIC"/>
    <property type="match status" value="1"/>
</dbReference>